<dbReference type="RefSeq" id="WP_143235291.1">
    <property type="nucleotide sequence ID" value="NZ_OBDY01000029.1"/>
</dbReference>
<evidence type="ECO:0000313" key="3">
    <source>
        <dbReference type="EMBL" id="SNY65955.1"/>
    </source>
</evidence>
<evidence type="ECO:0000256" key="1">
    <source>
        <dbReference type="SAM" id="MobiDB-lite"/>
    </source>
</evidence>
<keyword evidence="4" id="KW-1185">Reference proteome</keyword>
<accession>A0A285K060</accession>
<name>A0A285K060_9ACTN</name>
<feature type="compositionally biased region" description="Low complexity" evidence="1">
    <location>
        <begin position="35"/>
        <end position="46"/>
    </location>
</feature>
<evidence type="ECO:0000313" key="4">
    <source>
        <dbReference type="Proteomes" id="UP000219612"/>
    </source>
</evidence>
<evidence type="ECO:0008006" key="5">
    <source>
        <dbReference type="Google" id="ProtNLM"/>
    </source>
</evidence>
<feature type="signal peptide" evidence="2">
    <location>
        <begin position="1"/>
        <end position="23"/>
    </location>
</feature>
<keyword evidence="2" id="KW-0732">Signal</keyword>
<dbReference type="EMBL" id="OBDY01000029">
    <property type="protein sequence ID" value="SNY65955.1"/>
    <property type="molecule type" value="Genomic_DNA"/>
</dbReference>
<feature type="chain" id="PRO_5012131368" description="Small secreted protein" evidence="2">
    <location>
        <begin position="24"/>
        <end position="155"/>
    </location>
</feature>
<proteinExistence type="predicted"/>
<protein>
    <recommendedName>
        <fullName evidence="5">Small secreted protein</fullName>
    </recommendedName>
</protein>
<dbReference type="PROSITE" id="PS51257">
    <property type="entry name" value="PROKAR_LIPOPROTEIN"/>
    <property type="match status" value="1"/>
</dbReference>
<reference evidence="3 4" key="1">
    <citation type="submission" date="2017-09" db="EMBL/GenBank/DDBJ databases">
        <authorList>
            <person name="Ehlers B."/>
            <person name="Leendertz F.H."/>
        </authorList>
    </citation>
    <scope>NUCLEOTIDE SEQUENCE [LARGE SCALE GENOMIC DNA]</scope>
    <source>
        <strain evidence="3 4">CGMCC 4.6857</strain>
    </source>
</reference>
<dbReference type="AlphaFoldDB" id="A0A285K060"/>
<sequence>MKRLTLVQSTLIALPLALLTACGSDSDTTDKKDTAAAPATSSAAPAVTGDKELCEQANQAKVTMGTALASAASSAGEFDPAALKKVTATFAADLKKIAASGGADSEVAKYVEQLSAEFAKAAASADPEKVLDSGAVDKAGEGFDAACAKLGVKAS</sequence>
<organism evidence="3 4">
    <name type="scientific">Paractinoplanes atraurantiacus</name>
    <dbReference type="NCBI Taxonomy" id="1036182"/>
    <lineage>
        <taxon>Bacteria</taxon>
        <taxon>Bacillati</taxon>
        <taxon>Actinomycetota</taxon>
        <taxon>Actinomycetes</taxon>
        <taxon>Micromonosporales</taxon>
        <taxon>Micromonosporaceae</taxon>
        <taxon>Paractinoplanes</taxon>
    </lineage>
</organism>
<evidence type="ECO:0000256" key="2">
    <source>
        <dbReference type="SAM" id="SignalP"/>
    </source>
</evidence>
<dbReference type="Proteomes" id="UP000219612">
    <property type="component" value="Unassembled WGS sequence"/>
</dbReference>
<gene>
    <name evidence="3" type="ORF">SAMN05421748_12922</name>
</gene>
<feature type="region of interest" description="Disordered" evidence="1">
    <location>
        <begin position="29"/>
        <end position="50"/>
    </location>
</feature>